<feature type="transmembrane region" description="Helical" evidence="1">
    <location>
        <begin position="177"/>
        <end position="197"/>
    </location>
</feature>
<dbReference type="AlphaFoldDB" id="A0A7S2GRA8"/>
<proteinExistence type="predicted"/>
<keyword evidence="1" id="KW-1133">Transmembrane helix</keyword>
<sequence>MAKEAKKGGMMMYSIANEQCNQFGVCTNSGGAKVNERLITLLYAGRSELTAVNCPPLHKTAKEIEMLLQVPLIQSTLSHMLNTGSKPSGGGGSFGALYAFSRSILPYIEEADREAAQVIARNIDFQLQNQPSNDSLDAATKALKGTIPKMGVDCDLVGRLDGRNVCASPASSRSGSVFWSLLLCAGLSLLGMVVAIVL</sequence>
<name>A0A7S2GRA8_9STRA</name>
<accession>A0A7S2GRA8</accession>
<reference evidence="2" key="1">
    <citation type="submission" date="2021-01" db="EMBL/GenBank/DDBJ databases">
        <authorList>
            <person name="Corre E."/>
            <person name="Pelletier E."/>
            <person name="Niang G."/>
            <person name="Scheremetjew M."/>
            <person name="Finn R."/>
            <person name="Kale V."/>
            <person name="Holt S."/>
            <person name="Cochrane G."/>
            <person name="Meng A."/>
            <person name="Brown T."/>
            <person name="Cohen L."/>
        </authorList>
    </citation>
    <scope>NUCLEOTIDE SEQUENCE</scope>
    <source>
        <strain evidence="2">CCMP826</strain>
    </source>
</reference>
<evidence type="ECO:0000256" key="1">
    <source>
        <dbReference type="SAM" id="Phobius"/>
    </source>
</evidence>
<keyword evidence="1" id="KW-0812">Transmembrane</keyword>
<keyword evidence="1" id="KW-0472">Membrane</keyword>
<protein>
    <submittedName>
        <fullName evidence="2">Uncharacterized protein</fullName>
    </submittedName>
</protein>
<gene>
    <name evidence="2" type="ORF">HTAM1171_LOCUS21</name>
</gene>
<evidence type="ECO:0000313" key="2">
    <source>
        <dbReference type="EMBL" id="CAD9464681.1"/>
    </source>
</evidence>
<dbReference type="EMBL" id="HBGV01000033">
    <property type="protein sequence ID" value="CAD9464681.1"/>
    <property type="molecule type" value="Transcribed_RNA"/>
</dbReference>
<organism evidence="2">
    <name type="scientific">Helicotheca tamesis</name>
    <dbReference type="NCBI Taxonomy" id="374047"/>
    <lineage>
        <taxon>Eukaryota</taxon>
        <taxon>Sar</taxon>
        <taxon>Stramenopiles</taxon>
        <taxon>Ochrophyta</taxon>
        <taxon>Bacillariophyta</taxon>
        <taxon>Mediophyceae</taxon>
        <taxon>Lithodesmiophycidae</taxon>
        <taxon>Lithodesmiales</taxon>
        <taxon>Lithodesmiaceae</taxon>
        <taxon>Helicotheca</taxon>
    </lineage>
</organism>